<dbReference type="CDD" id="cd13848">
    <property type="entry name" value="CuRO_1_CopA"/>
    <property type="match status" value="1"/>
</dbReference>
<dbReference type="InterPro" id="IPR034279">
    <property type="entry name" value="CuRO_3_CopA"/>
</dbReference>
<evidence type="ECO:0000313" key="8">
    <source>
        <dbReference type="EMBL" id="NCI48458.1"/>
    </source>
</evidence>
<dbReference type="InterPro" id="IPR034282">
    <property type="entry name" value="CuRO_2_CopA"/>
</dbReference>
<evidence type="ECO:0000256" key="4">
    <source>
        <dbReference type="SAM" id="MobiDB-lite"/>
    </source>
</evidence>
<evidence type="ECO:0000259" key="5">
    <source>
        <dbReference type="Pfam" id="PF00394"/>
    </source>
</evidence>
<reference evidence="8 9" key="1">
    <citation type="submission" date="2020-01" db="EMBL/GenBank/DDBJ databases">
        <title>Genome analysis.</title>
        <authorList>
            <person name="Wu S."/>
            <person name="Wang G."/>
        </authorList>
    </citation>
    <scope>NUCLEOTIDE SEQUENCE [LARGE SCALE GENOMIC DNA]</scope>
    <source>
        <strain evidence="8 9">SYL130</strain>
    </source>
</reference>
<gene>
    <name evidence="8" type="ORF">GWC95_00895</name>
</gene>
<dbReference type="SUPFAM" id="SSF49503">
    <property type="entry name" value="Cupredoxins"/>
    <property type="match status" value="3"/>
</dbReference>
<feature type="domain" description="Plastocyanin-like" evidence="7">
    <location>
        <begin position="46"/>
        <end position="152"/>
    </location>
</feature>
<dbReference type="PROSITE" id="PS00079">
    <property type="entry name" value="MULTICOPPER_OXIDASE1"/>
    <property type="match status" value="1"/>
</dbReference>
<dbReference type="Pfam" id="PF07732">
    <property type="entry name" value="Cu-oxidase_3"/>
    <property type="match status" value="1"/>
</dbReference>
<keyword evidence="9" id="KW-1185">Reference proteome</keyword>
<dbReference type="PROSITE" id="PS00080">
    <property type="entry name" value="MULTICOPPER_OXIDASE2"/>
    <property type="match status" value="1"/>
</dbReference>
<protein>
    <submittedName>
        <fullName evidence="8">Multicopper oxidase domain-containing protein</fullName>
    </submittedName>
</protein>
<dbReference type="InterPro" id="IPR008972">
    <property type="entry name" value="Cupredoxin"/>
</dbReference>
<evidence type="ECO:0000259" key="6">
    <source>
        <dbReference type="Pfam" id="PF07731"/>
    </source>
</evidence>
<dbReference type="Gene3D" id="2.60.40.420">
    <property type="entry name" value="Cupredoxins - blue copper proteins"/>
    <property type="match status" value="3"/>
</dbReference>
<dbReference type="CDD" id="cd13896">
    <property type="entry name" value="CuRO_3_CopA"/>
    <property type="match status" value="1"/>
</dbReference>
<evidence type="ECO:0000256" key="2">
    <source>
        <dbReference type="ARBA" id="ARBA00023002"/>
    </source>
</evidence>
<dbReference type="Pfam" id="PF07731">
    <property type="entry name" value="Cu-oxidase_2"/>
    <property type="match status" value="1"/>
</dbReference>
<evidence type="ECO:0000256" key="1">
    <source>
        <dbReference type="ARBA" id="ARBA00022723"/>
    </source>
</evidence>
<comment type="caution">
    <text evidence="8">The sequence shown here is derived from an EMBL/GenBank/DDBJ whole genome shotgun (WGS) entry which is preliminary data.</text>
</comment>
<keyword evidence="3" id="KW-0186">Copper</keyword>
<evidence type="ECO:0000313" key="9">
    <source>
        <dbReference type="Proteomes" id="UP000753802"/>
    </source>
</evidence>
<feature type="domain" description="Plastocyanin-like" evidence="5">
    <location>
        <begin position="227"/>
        <end position="331"/>
    </location>
</feature>
<evidence type="ECO:0000256" key="3">
    <source>
        <dbReference type="ARBA" id="ARBA00023008"/>
    </source>
</evidence>
<name>A0ABW9ZTC0_9BACT</name>
<dbReference type="InterPro" id="IPR011707">
    <property type="entry name" value="Cu-oxidase-like_N"/>
</dbReference>
<dbReference type="Pfam" id="PF00394">
    <property type="entry name" value="Cu-oxidase"/>
    <property type="match status" value="1"/>
</dbReference>
<feature type="region of interest" description="Disordered" evidence="4">
    <location>
        <begin position="1"/>
        <end position="29"/>
    </location>
</feature>
<dbReference type="EMBL" id="JAACJS010000002">
    <property type="protein sequence ID" value="NCI48458.1"/>
    <property type="molecule type" value="Genomic_DNA"/>
</dbReference>
<feature type="domain" description="Plastocyanin-like" evidence="6">
    <location>
        <begin position="460"/>
        <end position="574"/>
    </location>
</feature>
<keyword evidence="1" id="KW-0479">Metal-binding</keyword>
<dbReference type="InterPro" id="IPR045087">
    <property type="entry name" value="Cu-oxidase_fam"/>
</dbReference>
<dbReference type="InterPro" id="IPR033138">
    <property type="entry name" value="Cu_oxidase_CS"/>
</dbReference>
<dbReference type="InterPro" id="IPR034284">
    <property type="entry name" value="CuRO_1_CopA"/>
</dbReference>
<dbReference type="PANTHER" id="PTHR11709">
    <property type="entry name" value="MULTI-COPPER OXIDASE"/>
    <property type="match status" value="1"/>
</dbReference>
<proteinExistence type="predicted"/>
<dbReference type="InterPro" id="IPR011706">
    <property type="entry name" value="Cu-oxidase_C"/>
</dbReference>
<sequence length="772" mass="88105">MNNGSELSEAHKSAKAKLASTKEYPVKQSARPHTVRYELYVTDTLVHFGKKSKRAIAVNGQIPMPTLEFTEGDTAEIIVHNQLKESTSLHWHGVFLPNKEDGVPYLTQQPIDPGTTYTYRFPIIQNGTHWYHSHSGLQEQIGMYGSFIMHKRTGDKTFRKGIDNLPTVPVIISEWTDLNPDNVNRMLHSATDWFAIQKGATQSYAEAIRSGAFKTKLTNEWKRMTAMDVSDVYYDRILLNGKPTLDLKTVDGRELVAGDKVRLRVSNGGASSYFWLRYGGGKMIVVASDGVDVEPVEVDRLIIAVSETYDIVVTVPDHAKAFEFMATTEDRTNSASMFVGSGARQFIGAMPRLKYFKGMKMMNDMMKMNGDLDDMGMNMSWNQMDMNVVMYPEITGEEQDKRKKKEKGSDTKTGMGNMKHDMEAGANRYNPNALADIVTLNYAMLVAPQKTTLPAHAPVKELRFTLTGNMNRYVWSMDNRVLDETDKIPVKKGEILRITLFNNSMMRHPMHLHGFDFRLLNGQGERAPLKNIIDIMPMETDTIEFLADTEGDWFFHCHILYHMMSGMNRVLAVGDYQNPNLPDKARAYRMLQRESNMAHVMAQNDFATNGNDGELMLMNTRFNLGTEWRLGYNNMHGYEVETHLGRYIGKMQWLMPFVGFDWRYRKMGIDEHEKNLFGQTNNKDNRSAVSLGVMYTLPMLVNFQAEVYHDGIVRLSLMREDIPVSKRLRGGFMVNTDREYMVDLRYVVNRNIGVRTHYDSDMGFGVGLALNY</sequence>
<accession>A0ABW9ZTC0</accession>
<evidence type="ECO:0000259" key="7">
    <source>
        <dbReference type="Pfam" id="PF07732"/>
    </source>
</evidence>
<dbReference type="CDD" id="cd13874">
    <property type="entry name" value="CuRO_2_CopA"/>
    <property type="match status" value="1"/>
</dbReference>
<dbReference type="InterPro" id="IPR001117">
    <property type="entry name" value="Cu-oxidase_2nd"/>
</dbReference>
<keyword evidence="2" id="KW-0560">Oxidoreductase</keyword>
<dbReference type="Proteomes" id="UP000753802">
    <property type="component" value="Unassembled WGS sequence"/>
</dbReference>
<organism evidence="8 9">
    <name type="scientific">Sediminibacterium roseum</name>
    <dbReference type="NCBI Taxonomy" id="1978412"/>
    <lineage>
        <taxon>Bacteria</taxon>
        <taxon>Pseudomonadati</taxon>
        <taxon>Bacteroidota</taxon>
        <taxon>Chitinophagia</taxon>
        <taxon>Chitinophagales</taxon>
        <taxon>Chitinophagaceae</taxon>
        <taxon>Sediminibacterium</taxon>
    </lineage>
</organism>
<dbReference type="PANTHER" id="PTHR11709:SF394">
    <property type="entry name" value="FI03373P-RELATED"/>
    <property type="match status" value="1"/>
</dbReference>
<feature type="region of interest" description="Disordered" evidence="4">
    <location>
        <begin position="394"/>
        <end position="417"/>
    </location>
</feature>
<dbReference type="InterPro" id="IPR002355">
    <property type="entry name" value="Cu_oxidase_Cu_BS"/>
</dbReference>